<organism evidence="2 3">
    <name type="scientific">Senna tora</name>
    <dbReference type="NCBI Taxonomy" id="362788"/>
    <lineage>
        <taxon>Eukaryota</taxon>
        <taxon>Viridiplantae</taxon>
        <taxon>Streptophyta</taxon>
        <taxon>Embryophyta</taxon>
        <taxon>Tracheophyta</taxon>
        <taxon>Spermatophyta</taxon>
        <taxon>Magnoliopsida</taxon>
        <taxon>eudicotyledons</taxon>
        <taxon>Gunneridae</taxon>
        <taxon>Pentapetalae</taxon>
        <taxon>rosids</taxon>
        <taxon>fabids</taxon>
        <taxon>Fabales</taxon>
        <taxon>Fabaceae</taxon>
        <taxon>Caesalpinioideae</taxon>
        <taxon>Cassia clade</taxon>
        <taxon>Senna</taxon>
    </lineage>
</organism>
<evidence type="ECO:0000313" key="3">
    <source>
        <dbReference type="Proteomes" id="UP000634136"/>
    </source>
</evidence>
<protein>
    <submittedName>
        <fullName evidence="2">Uncharacterized protein</fullName>
    </submittedName>
</protein>
<dbReference type="EMBL" id="JAAIUW010000002">
    <property type="protein sequence ID" value="KAF7841965.1"/>
    <property type="molecule type" value="Genomic_DNA"/>
</dbReference>
<name>A0A835CJ67_9FABA</name>
<evidence type="ECO:0000256" key="1">
    <source>
        <dbReference type="SAM" id="MobiDB-lite"/>
    </source>
</evidence>
<feature type="compositionally biased region" description="Basic and acidic residues" evidence="1">
    <location>
        <begin position="1"/>
        <end position="13"/>
    </location>
</feature>
<keyword evidence="3" id="KW-1185">Reference proteome</keyword>
<gene>
    <name evidence="2" type="ORF">G2W53_004263</name>
</gene>
<sequence>MQQLKEKENEHHNSHTKPTTMKGNGEGNENAMVKFNAGGWSVCDGKMGNIMVE</sequence>
<evidence type="ECO:0000313" key="2">
    <source>
        <dbReference type="EMBL" id="KAF7841965.1"/>
    </source>
</evidence>
<feature type="region of interest" description="Disordered" evidence="1">
    <location>
        <begin position="1"/>
        <end position="32"/>
    </location>
</feature>
<accession>A0A835CJ67</accession>
<dbReference type="Proteomes" id="UP000634136">
    <property type="component" value="Unassembled WGS sequence"/>
</dbReference>
<reference evidence="2" key="1">
    <citation type="submission" date="2020-09" db="EMBL/GenBank/DDBJ databases">
        <title>Genome-Enabled Discovery of Anthraquinone Biosynthesis in Senna tora.</title>
        <authorList>
            <person name="Kang S.-H."/>
            <person name="Pandey R.P."/>
            <person name="Lee C.-M."/>
            <person name="Sim J.-S."/>
            <person name="Jeong J.-T."/>
            <person name="Choi B.-S."/>
            <person name="Jung M."/>
            <person name="Ginzburg D."/>
            <person name="Zhao K."/>
            <person name="Won S.Y."/>
            <person name="Oh T.-J."/>
            <person name="Yu Y."/>
            <person name="Kim N.-H."/>
            <person name="Lee O.R."/>
            <person name="Lee T.-H."/>
            <person name="Bashyal P."/>
            <person name="Kim T.-S."/>
            <person name="Lee W.-H."/>
            <person name="Kawkins C."/>
            <person name="Kim C.-K."/>
            <person name="Kim J.S."/>
            <person name="Ahn B.O."/>
            <person name="Rhee S.Y."/>
            <person name="Sohng J.K."/>
        </authorList>
    </citation>
    <scope>NUCLEOTIDE SEQUENCE</scope>
    <source>
        <tissue evidence="2">Leaf</tissue>
    </source>
</reference>
<dbReference type="AlphaFoldDB" id="A0A835CJ67"/>
<comment type="caution">
    <text evidence="2">The sequence shown here is derived from an EMBL/GenBank/DDBJ whole genome shotgun (WGS) entry which is preliminary data.</text>
</comment>
<proteinExistence type="predicted"/>